<keyword evidence="2" id="KW-1133">Transmembrane helix</keyword>
<comment type="caution">
    <text evidence="4">The sequence shown here is derived from an EMBL/GenBank/DDBJ whole genome shotgun (WGS) entry which is preliminary data.</text>
</comment>
<proteinExistence type="inferred from homology"/>
<dbReference type="Gramene" id="KVH92603">
    <property type="protein sequence ID" value="KVH92603"/>
    <property type="gene ID" value="Ccrd_005356"/>
</dbReference>
<dbReference type="GO" id="GO:0006508">
    <property type="term" value="P:proteolysis"/>
    <property type="evidence" value="ECO:0007669"/>
    <property type="project" value="TreeGrafter"/>
</dbReference>
<dbReference type="Pfam" id="PF00004">
    <property type="entry name" value="AAA"/>
    <property type="match status" value="1"/>
</dbReference>
<feature type="transmembrane region" description="Helical" evidence="2">
    <location>
        <begin position="265"/>
        <end position="288"/>
    </location>
</feature>
<dbReference type="STRING" id="59895.A0A103XL10"/>
<dbReference type="PANTHER" id="PTHR23076:SF122">
    <property type="entry name" value="AAA+ ATPASE DOMAIN, ATPASE, AAA-TYPE, CORE, PEPTIDASE M41, FTSH EXTRACELLULAR"/>
    <property type="match status" value="1"/>
</dbReference>
<dbReference type="Gene3D" id="3.40.50.300">
    <property type="entry name" value="P-loop containing nucleotide triphosphate hydrolases"/>
    <property type="match status" value="2"/>
</dbReference>
<dbReference type="InterPro" id="IPR003959">
    <property type="entry name" value="ATPase_AAA_core"/>
</dbReference>
<evidence type="ECO:0000256" key="2">
    <source>
        <dbReference type="SAM" id="Phobius"/>
    </source>
</evidence>
<comment type="similarity">
    <text evidence="1">Belongs to the AAA ATPase family.</text>
</comment>
<dbReference type="EMBL" id="LEKV01004812">
    <property type="protein sequence ID" value="KVH92603.1"/>
    <property type="molecule type" value="Genomic_DNA"/>
</dbReference>
<feature type="domain" description="ATPase AAA-type core" evidence="3">
    <location>
        <begin position="342"/>
        <end position="386"/>
    </location>
</feature>
<dbReference type="AlphaFoldDB" id="A0A103XL10"/>
<gene>
    <name evidence="4" type="ORF">Ccrd_005356</name>
</gene>
<dbReference type="OMA" id="VAPFWIM"/>
<dbReference type="GO" id="GO:0004176">
    <property type="term" value="F:ATP-dependent peptidase activity"/>
    <property type="evidence" value="ECO:0007669"/>
    <property type="project" value="TreeGrafter"/>
</dbReference>
<reference evidence="4 5" key="1">
    <citation type="journal article" date="2016" name="Sci. Rep.">
        <title>The genome sequence of the outbreeding globe artichoke constructed de novo incorporating a phase-aware low-pass sequencing strategy of F1 progeny.</title>
        <authorList>
            <person name="Scaglione D."/>
            <person name="Reyes-Chin-Wo S."/>
            <person name="Acquadro A."/>
            <person name="Froenicke L."/>
            <person name="Portis E."/>
            <person name="Beitel C."/>
            <person name="Tirone M."/>
            <person name="Mauro R."/>
            <person name="Lo Monaco A."/>
            <person name="Mauromicale G."/>
            <person name="Faccioli P."/>
            <person name="Cattivelli L."/>
            <person name="Rieseberg L."/>
            <person name="Michelmore R."/>
            <person name="Lanteri S."/>
        </authorList>
    </citation>
    <scope>NUCLEOTIDE SEQUENCE [LARGE SCALE GENOMIC DNA]</scope>
    <source>
        <strain evidence="4">2C</strain>
    </source>
</reference>
<name>A0A103XL10_CYNCS</name>
<accession>A0A103XL10</accession>
<evidence type="ECO:0000313" key="4">
    <source>
        <dbReference type="EMBL" id="KVH92603.1"/>
    </source>
</evidence>
<dbReference type="PANTHER" id="PTHR23076">
    <property type="entry name" value="METALLOPROTEASE M41 FTSH"/>
    <property type="match status" value="1"/>
</dbReference>
<dbReference type="SUPFAM" id="SSF52540">
    <property type="entry name" value="P-loop containing nucleoside triphosphate hydrolases"/>
    <property type="match status" value="1"/>
</dbReference>
<keyword evidence="5" id="KW-1185">Reference proteome</keyword>
<dbReference type="InterPro" id="IPR003960">
    <property type="entry name" value="ATPase_AAA_CS"/>
</dbReference>
<protein>
    <submittedName>
        <fullName evidence="4">ATPase, AAA-type, conserved site-containing protein</fullName>
    </submittedName>
</protein>
<dbReference type="GO" id="GO:0009535">
    <property type="term" value="C:chloroplast thylakoid membrane"/>
    <property type="evidence" value="ECO:0007669"/>
    <property type="project" value="TreeGrafter"/>
</dbReference>
<keyword evidence="2" id="KW-0812">Transmembrane</keyword>
<evidence type="ECO:0000256" key="1">
    <source>
        <dbReference type="RuleBase" id="RU003651"/>
    </source>
</evidence>
<keyword evidence="2" id="KW-0472">Membrane</keyword>
<evidence type="ECO:0000259" key="3">
    <source>
        <dbReference type="Pfam" id="PF00004"/>
    </source>
</evidence>
<organism evidence="4 5">
    <name type="scientific">Cynara cardunculus var. scolymus</name>
    <name type="common">Globe artichoke</name>
    <name type="synonym">Cynara scolymus</name>
    <dbReference type="NCBI Taxonomy" id="59895"/>
    <lineage>
        <taxon>Eukaryota</taxon>
        <taxon>Viridiplantae</taxon>
        <taxon>Streptophyta</taxon>
        <taxon>Embryophyta</taxon>
        <taxon>Tracheophyta</taxon>
        <taxon>Spermatophyta</taxon>
        <taxon>Magnoliopsida</taxon>
        <taxon>eudicotyledons</taxon>
        <taxon>Gunneridae</taxon>
        <taxon>Pentapetalae</taxon>
        <taxon>asterids</taxon>
        <taxon>campanulids</taxon>
        <taxon>Asterales</taxon>
        <taxon>Asteraceae</taxon>
        <taxon>Carduoideae</taxon>
        <taxon>Cardueae</taxon>
        <taxon>Carduinae</taxon>
        <taxon>Cynara</taxon>
    </lineage>
</organism>
<dbReference type="Proteomes" id="UP000243975">
    <property type="component" value="Unassembled WGS sequence"/>
</dbReference>
<keyword evidence="1" id="KW-0547">Nucleotide-binding</keyword>
<dbReference type="PROSITE" id="PS00674">
    <property type="entry name" value="AAA"/>
    <property type="match status" value="1"/>
</dbReference>
<dbReference type="GO" id="GO:0016887">
    <property type="term" value="F:ATP hydrolysis activity"/>
    <property type="evidence" value="ECO:0007669"/>
    <property type="project" value="InterPro"/>
</dbReference>
<keyword evidence="1" id="KW-0067">ATP-binding</keyword>
<dbReference type="InterPro" id="IPR027417">
    <property type="entry name" value="P-loop_NTPase"/>
</dbReference>
<evidence type="ECO:0000313" key="5">
    <source>
        <dbReference type="Proteomes" id="UP000243975"/>
    </source>
</evidence>
<sequence>MVMANLLWKSPSLILPSEPTERSRFRFGKSYYTPPSSSFTLSPSRLVPYMHAVEPISALIKGNSGFVGNMNRIDCSGFNSFLFWDDDQNDNKLKCNWRKADAAADTEEDTQSKRTNIHRSKRKTGSKLPAKLYAIVVGASFCVVLGLCSRRLPTPHPSRCVDVPYSDLVGGIQEGSVTRVQFVENSRKIYFNTRTKSIGDQTVEAPRTVWLARRLVGPSKIFFPKWQYHTRNVEDDKYELLRLLKEKGIMYGSKRALLSEPMRNFLFIFFQVAPFWIMVLLTCYQLSVQHDLGKLTKRKPSKKQSIVLCMKGDKRYMKLGAKLPRGVLLSGPPGTGKTLLARALLTNMDGFEKEESVVVIAATNRPETLDSALMRPGRFSRKVRVDEPNESGGEFVTEDDILEAVNRARGEVHDYATPFSFRPTPEDRVQMGFGFSN</sequence>
<dbReference type="GO" id="GO:0005524">
    <property type="term" value="F:ATP binding"/>
    <property type="evidence" value="ECO:0007669"/>
    <property type="project" value="UniProtKB-KW"/>
</dbReference>